<dbReference type="EMBL" id="JACHOA010000010">
    <property type="protein sequence ID" value="MBB4615630.1"/>
    <property type="molecule type" value="Genomic_DNA"/>
</dbReference>
<feature type="signal peptide" evidence="2">
    <location>
        <begin position="1"/>
        <end position="26"/>
    </location>
</feature>
<name>A0A7W7AG56_9SPHN</name>
<dbReference type="AlphaFoldDB" id="A0A7W7AG56"/>
<reference evidence="3 4" key="1">
    <citation type="submission" date="2020-08" db="EMBL/GenBank/DDBJ databases">
        <title>Genomic Encyclopedia of Type Strains, Phase IV (KMG-IV): sequencing the most valuable type-strain genomes for metagenomic binning, comparative biology and taxonomic classification.</title>
        <authorList>
            <person name="Goeker M."/>
        </authorList>
    </citation>
    <scope>NUCLEOTIDE SEQUENCE [LARGE SCALE GENOMIC DNA]</scope>
    <source>
        <strain evidence="3 4">DSM 17507</strain>
    </source>
</reference>
<feature type="compositionally biased region" description="Low complexity" evidence="1">
    <location>
        <begin position="34"/>
        <end position="57"/>
    </location>
</feature>
<evidence type="ECO:0000313" key="4">
    <source>
        <dbReference type="Proteomes" id="UP000538566"/>
    </source>
</evidence>
<feature type="region of interest" description="Disordered" evidence="1">
    <location>
        <begin position="29"/>
        <end position="57"/>
    </location>
</feature>
<keyword evidence="2" id="KW-0732">Signal</keyword>
<dbReference type="OrthoDB" id="5489750at2"/>
<evidence type="ECO:0000313" key="3">
    <source>
        <dbReference type="EMBL" id="MBB4615630.1"/>
    </source>
</evidence>
<feature type="chain" id="PRO_5030545430" evidence="2">
    <location>
        <begin position="27"/>
        <end position="158"/>
    </location>
</feature>
<dbReference type="PROSITE" id="PS51257">
    <property type="entry name" value="PROKAR_LIPOPROTEIN"/>
    <property type="match status" value="1"/>
</dbReference>
<protein>
    <submittedName>
        <fullName evidence="3">Putative membrane protein</fullName>
    </submittedName>
</protein>
<dbReference type="Proteomes" id="UP000538566">
    <property type="component" value="Unassembled WGS sequence"/>
</dbReference>
<sequence>MSMPLSRSFRFLPSLTLAMALLASCAKPSPVEPTDAASQSAAATEAPEPTATVADAGAAASAVAVPASFRAIGTEPFWSAKVEGKMLTWSTPEQPDGISLPVSRVDKDGAAILDGLLEGRPLTLEVRSGACSDGMSDTEYPLSVTRRIGTDVQQGCAR</sequence>
<dbReference type="RefSeq" id="WP_144907967.1">
    <property type="nucleotide sequence ID" value="NZ_JACHOA010000010.1"/>
</dbReference>
<keyword evidence="4" id="KW-1185">Reference proteome</keyword>
<proteinExistence type="predicted"/>
<organism evidence="3 4">
    <name type="scientific">Novosphingobium taihuense</name>
    <dbReference type="NCBI Taxonomy" id="260085"/>
    <lineage>
        <taxon>Bacteria</taxon>
        <taxon>Pseudomonadati</taxon>
        <taxon>Pseudomonadota</taxon>
        <taxon>Alphaproteobacteria</taxon>
        <taxon>Sphingomonadales</taxon>
        <taxon>Sphingomonadaceae</taxon>
        <taxon>Novosphingobium</taxon>
    </lineage>
</organism>
<accession>A0A7W7AG56</accession>
<evidence type="ECO:0000256" key="2">
    <source>
        <dbReference type="SAM" id="SignalP"/>
    </source>
</evidence>
<gene>
    <name evidence="3" type="ORF">GGR37_003930</name>
</gene>
<comment type="caution">
    <text evidence="3">The sequence shown here is derived from an EMBL/GenBank/DDBJ whole genome shotgun (WGS) entry which is preliminary data.</text>
</comment>
<evidence type="ECO:0000256" key="1">
    <source>
        <dbReference type="SAM" id="MobiDB-lite"/>
    </source>
</evidence>